<evidence type="ECO:0000256" key="1">
    <source>
        <dbReference type="SAM" id="Phobius"/>
    </source>
</evidence>
<evidence type="ECO:0000313" key="2">
    <source>
        <dbReference type="EMBL" id="MBC8336619.1"/>
    </source>
</evidence>
<dbReference type="Proteomes" id="UP000614469">
    <property type="component" value="Unassembled WGS sequence"/>
</dbReference>
<evidence type="ECO:0008006" key="4">
    <source>
        <dbReference type="Google" id="ProtNLM"/>
    </source>
</evidence>
<keyword evidence="1" id="KW-0812">Transmembrane</keyword>
<protein>
    <recommendedName>
        <fullName evidence="4">GlsB/YeaQ/YmgE family stress response membrane protein</fullName>
    </recommendedName>
</protein>
<name>A0A8J6NR59_9CHLR</name>
<dbReference type="AlphaFoldDB" id="A0A8J6NR59"/>
<keyword evidence="1" id="KW-0472">Membrane</keyword>
<organism evidence="2 3">
    <name type="scientific">Candidatus Desulfolinea nitratireducens</name>
    <dbReference type="NCBI Taxonomy" id="2841698"/>
    <lineage>
        <taxon>Bacteria</taxon>
        <taxon>Bacillati</taxon>
        <taxon>Chloroflexota</taxon>
        <taxon>Anaerolineae</taxon>
        <taxon>Anaerolineales</taxon>
        <taxon>Anaerolineales incertae sedis</taxon>
        <taxon>Candidatus Desulfolinea</taxon>
    </lineage>
</organism>
<dbReference type="EMBL" id="JACNJN010000178">
    <property type="protein sequence ID" value="MBC8336619.1"/>
    <property type="molecule type" value="Genomic_DNA"/>
</dbReference>
<sequence length="87" mass="9704">MEILYIVLAMIVVGLIVGYIAGLIWKDDRKGDYLVAVIAAVITGLLDWFVIPMMGFSDTLKWLGVALEPPLVALGVLWLIRYAKRNQ</sequence>
<keyword evidence="1" id="KW-1133">Transmembrane helix</keyword>
<accession>A0A8J6NR59</accession>
<gene>
    <name evidence="2" type="ORF">H8E29_15260</name>
</gene>
<comment type="caution">
    <text evidence="2">The sequence shown here is derived from an EMBL/GenBank/DDBJ whole genome shotgun (WGS) entry which is preliminary data.</text>
</comment>
<reference evidence="2 3" key="1">
    <citation type="submission" date="2020-08" db="EMBL/GenBank/DDBJ databases">
        <title>Bridging the membrane lipid divide: bacteria of the FCB group superphylum have the potential to synthesize archaeal ether lipids.</title>
        <authorList>
            <person name="Villanueva L."/>
            <person name="Von Meijenfeldt F.A.B."/>
            <person name="Westbye A.B."/>
            <person name="Yadav S."/>
            <person name="Hopmans E.C."/>
            <person name="Dutilh B.E."/>
            <person name="Sinninghe Damste J.S."/>
        </authorList>
    </citation>
    <scope>NUCLEOTIDE SEQUENCE [LARGE SCALE GENOMIC DNA]</scope>
    <source>
        <strain evidence="2">NIOZ-UU36</strain>
    </source>
</reference>
<feature type="transmembrane region" description="Helical" evidence="1">
    <location>
        <begin position="62"/>
        <end position="80"/>
    </location>
</feature>
<feature type="transmembrane region" description="Helical" evidence="1">
    <location>
        <begin position="6"/>
        <end position="25"/>
    </location>
</feature>
<evidence type="ECO:0000313" key="3">
    <source>
        <dbReference type="Proteomes" id="UP000614469"/>
    </source>
</evidence>
<proteinExistence type="predicted"/>
<feature type="transmembrane region" description="Helical" evidence="1">
    <location>
        <begin position="32"/>
        <end position="50"/>
    </location>
</feature>